<evidence type="ECO:0000313" key="1">
    <source>
        <dbReference type="EMBL" id="GGK40243.1"/>
    </source>
</evidence>
<dbReference type="Proteomes" id="UP000612956">
    <property type="component" value="Unassembled WGS sequence"/>
</dbReference>
<keyword evidence="2" id="KW-1185">Reference proteome</keyword>
<evidence type="ECO:0008006" key="3">
    <source>
        <dbReference type="Google" id="ProtNLM"/>
    </source>
</evidence>
<proteinExistence type="predicted"/>
<name>A0A917QBC8_9NOCA</name>
<sequence length="105" mass="10347">MTSFEANTGALRATQPAFASAASAITAAGQALAKVIAAEGKCWGGDEVGTNFEKGYLGGVEPAQKAIEGLAKAMSNLGTNVVTIANALDGQDNSSAVDISKAAGS</sequence>
<protein>
    <recommendedName>
        <fullName evidence="3">WXG100 family type VII secretion target</fullName>
    </recommendedName>
</protein>
<reference evidence="1" key="2">
    <citation type="submission" date="2020-09" db="EMBL/GenBank/DDBJ databases">
        <authorList>
            <person name="Sun Q."/>
            <person name="Zhou Y."/>
        </authorList>
    </citation>
    <scope>NUCLEOTIDE SEQUENCE</scope>
    <source>
        <strain evidence="1">CGMCC 4.7278</strain>
    </source>
</reference>
<accession>A0A917QBC8</accession>
<organism evidence="1 2">
    <name type="scientific">Nocardia camponoti</name>
    <dbReference type="NCBI Taxonomy" id="1616106"/>
    <lineage>
        <taxon>Bacteria</taxon>
        <taxon>Bacillati</taxon>
        <taxon>Actinomycetota</taxon>
        <taxon>Actinomycetes</taxon>
        <taxon>Mycobacteriales</taxon>
        <taxon>Nocardiaceae</taxon>
        <taxon>Nocardia</taxon>
    </lineage>
</organism>
<dbReference type="EMBL" id="BMMW01000001">
    <property type="protein sequence ID" value="GGK40243.1"/>
    <property type="molecule type" value="Genomic_DNA"/>
</dbReference>
<evidence type="ECO:0000313" key="2">
    <source>
        <dbReference type="Proteomes" id="UP000612956"/>
    </source>
</evidence>
<reference evidence="1" key="1">
    <citation type="journal article" date="2014" name="Int. J. Syst. Evol. Microbiol.">
        <title>Complete genome sequence of Corynebacterium casei LMG S-19264T (=DSM 44701T), isolated from a smear-ripened cheese.</title>
        <authorList>
            <consortium name="US DOE Joint Genome Institute (JGI-PGF)"/>
            <person name="Walter F."/>
            <person name="Albersmeier A."/>
            <person name="Kalinowski J."/>
            <person name="Ruckert C."/>
        </authorList>
    </citation>
    <scope>NUCLEOTIDE SEQUENCE</scope>
    <source>
        <strain evidence="1">CGMCC 4.7278</strain>
    </source>
</reference>
<comment type="caution">
    <text evidence="1">The sequence shown here is derived from an EMBL/GenBank/DDBJ whole genome shotgun (WGS) entry which is preliminary data.</text>
</comment>
<dbReference type="Gene3D" id="1.10.287.1060">
    <property type="entry name" value="ESAT-6-like"/>
    <property type="match status" value="1"/>
</dbReference>
<dbReference type="AlphaFoldDB" id="A0A917QBC8"/>
<gene>
    <name evidence="1" type="ORF">GCM10011591_09880</name>
</gene>
<dbReference type="RefSeq" id="WP_188827583.1">
    <property type="nucleotide sequence ID" value="NZ_BMMW01000001.1"/>
</dbReference>